<protein>
    <submittedName>
        <fullName evidence="1">Uncharacterized protein</fullName>
    </submittedName>
</protein>
<comment type="caution">
    <text evidence="1">The sequence shown here is derived from an EMBL/GenBank/DDBJ whole genome shotgun (WGS) entry which is preliminary data.</text>
</comment>
<gene>
    <name evidence="1" type="ORF">BpHYR1_011232</name>
</gene>
<evidence type="ECO:0000313" key="2">
    <source>
        <dbReference type="Proteomes" id="UP000276133"/>
    </source>
</evidence>
<dbReference type="AlphaFoldDB" id="A0A3M7SNH0"/>
<dbReference type="Proteomes" id="UP000276133">
    <property type="component" value="Unassembled WGS sequence"/>
</dbReference>
<keyword evidence="2" id="KW-1185">Reference proteome</keyword>
<reference evidence="1 2" key="1">
    <citation type="journal article" date="2018" name="Sci. Rep.">
        <title>Genomic signatures of local adaptation to the degree of environmental predictability in rotifers.</title>
        <authorList>
            <person name="Franch-Gras L."/>
            <person name="Hahn C."/>
            <person name="Garcia-Roger E.M."/>
            <person name="Carmona M.J."/>
            <person name="Serra M."/>
            <person name="Gomez A."/>
        </authorList>
    </citation>
    <scope>NUCLEOTIDE SEQUENCE [LARGE SCALE GENOMIC DNA]</scope>
    <source>
        <strain evidence="1">HYR1</strain>
    </source>
</reference>
<organism evidence="1 2">
    <name type="scientific">Brachionus plicatilis</name>
    <name type="common">Marine rotifer</name>
    <name type="synonym">Brachionus muelleri</name>
    <dbReference type="NCBI Taxonomy" id="10195"/>
    <lineage>
        <taxon>Eukaryota</taxon>
        <taxon>Metazoa</taxon>
        <taxon>Spiralia</taxon>
        <taxon>Gnathifera</taxon>
        <taxon>Rotifera</taxon>
        <taxon>Eurotatoria</taxon>
        <taxon>Monogononta</taxon>
        <taxon>Pseudotrocha</taxon>
        <taxon>Ploima</taxon>
        <taxon>Brachionidae</taxon>
        <taxon>Brachionus</taxon>
    </lineage>
</organism>
<sequence length="86" mass="9906">MRERKLFDWSESEIDCATCSGPVMLLALTQSPAEFRFNFPNGWQAHRVRKKKKEINCRLKSITQKNSLTGTLLKSPINKLKLEIAI</sequence>
<accession>A0A3M7SNH0</accession>
<proteinExistence type="predicted"/>
<dbReference type="EMBL" id="REGN01001064">
    <property type="protein sequence ID" value="RNA37296.1"/>
    <property type="molecule type" value="Genomic_DNA"/>
</dbReference>
<evidence type="ECO:0000313" key="1">
    <source>
        <dbReference type="EMBL" id="RNA37296.1"/>
    </source>
</evidence>
<name>A0A3M7SNH0_BRAPC</name>